<keyword evidence="4" id="KW-1185">Reference proteome</keyword>
<sequence>MIPAGKPIPISLLVLNEDIRRHMQIILERNNFQPVIIANPSELLLELKERQNPIIFIDWEAETQYGPSIIMNIKAACKEGGIIFLYDREHRNLIREVMQLGVYGCILDPYNEWEILTMVKHLLTKKTAKPDRRKKPITNH</sequence>
<evidence type="ECO:0000259" key="2">
    <source>
        <dbReference type="PROSITE" id="PS50110"/>
    </source>
</evidence>
<name>F2NFM9_DESAR</name>
<evidence type="ECO:0000313" key="4">
    <source>
        <dbReference type="Proteomes" id="UP000000483"/>
    </source>
</evidence>
<dbReference type="HOGENOM" id="CLU_1831913_0_0_7"/>
<proteinExistence type="predicted"/>
<dbReference type="KEGG" id="dao:Desac_2324"/>
<accession>F2NFM9</accession>
<dbReference type="PROSITE" id="PS50110">
    <property type="entry name" value="RESPONSE_REGULATORY"/>
    <property type="match status" value="1"/>
</dbReference>
<dbReference type="OrthoDB" id="5512628at2"/>
<dbReference type="STRING" id="880072.Desac_2324"/>
<dbReference type="SUPFAM" id="SSF52172">
    <property type="entry name" value="CheY-like"/>
    <property type="match status" value="1"/>
</dbReference>
<dbReference type="InterPro" id="IPR011006">
    <property type="entry name" value="CheY-like_superfamily"/>
</dbReference>
<dbReference type="RefSeq" id="WP_013707257.1">
    <property type="nucleotide sequence ID" value="NC_015388.1"/>
</dbReference>
<feature type="modified residue" description="4-aspartylphosphate" evidence="1">
    <location>
        <position position="58"/>
    </location>
</feature>
<dbReference type="AlphaFoldDB" id="F2NFM9"/>
<dbReference type="Proteomes" id="UP000000483">
    <property type="component" value="Chromosome"/>
</dbReference>
<reference evidence="3 4" key="1">
    <citation type="journal article" date="2011" name="Stand. Genomic Sci.">
        <title>Complete genome sequence of the acetate-degrading sulfate reducer Desulfobacca acetoxidans type strain (ASRB2).</title>
        <authorList>
            <person name="Goker M."/>
            <person name="Teshima H."/>
            <person name="Lapidus A."/>
            <person name="Nolan M."/>
            <person name="Lucas S."/>
            <person name="Hammon N."/>
            <person name="Deshpande S."/>
            <person name="Cheng J.F."/>
            <person name="Tapia R."/>
            <person name="Han C."/>
            <person name="Goodwin L."/>
            <person name="Pitluck S."/>
            <person name="Huntemann M."/>
            <person name="Liolios K."/>
            <person name="Ivanova N."/>
            <person name="Pagani I."/>
            <person name="Mavromatis K."/>
            <person name="Ovchinikova G."/>
            <person name="Pati A."/>
            <person name="Chen A."/>
            <person name="Palaniappan K."/>
            <person name="Land M."/>
            <person name="Hauser L."/>
            <person name="Brambilla E.M."/>
            <person name="Rohde M."/>
            <person name="Spring S."/>
            <person name="Detter J.C."/>
            <person name="Woyke T."/>
            <person name="Bristow J."/>
            <person name="Eisen J.A."/>
            <person name="Markowitz V."/>
            <person name="Hugenholtz P."/>
            <person name="Kyrpides N.C."/>
            <person name="Klenk H.P."/>
        </authorList>
    </citation>
    <scope>NUCLEOTIDE SEQUENCE [LARGE SCALE GENOMIC DNA]</scope>
    <source>
        <strain evidence="4">ATCC 700848 / DSM 11109 / ASRB2</strain>
    </source>
</reference>
<protein>
    <recommendedName>
        <fullName evidence="2">Response regulatory domain-containing protein</fullName>
    </recommendedName>
</protein>
<dbReference type="GO" id="GO:0000160">
    <property type="term" value="P:phosphorelay signal transduction system"/>
    <property type="evidence" value="ECO:0007669"/>
    <property type="project" value="InterPro"/>
</dbReference>
<evidence type="ECO:0000313" key="3">
    <source>
        <dbReference type="EMBL" id="AEB10148.1"/>
    </source>
</evidence>
<gene>
    <name evidence="3" type="ordered locus">Desac_2324</name>
</gene>
<dbReference type="EMBL" id="CP002629">
    <property type="protein sequence ID" value="AEB10148.1"/>
    <property type="molecule type" value="Genomic_DNA"/>
</dbReference>
<evidence type="ECO:0000256" key="1">
    <source>
        <dbReference type="PROSITE-ProRule" id="PRU00169"/>
    </source>
</evidence>
<keyword evidence="1" id="KW-0597">Phosphoprotein</keyword>
<dbReference type="InterPro" id="IPR001789">
    <property type="entry name" value="Sig_transdc_resp-reg_receiver"/>
</dbReference>
<dbReference type="Gene3D" id="3.40.50.2300">
    <property type="match status" value="1"/>
</dbReference>
<dbReference type="Pfam" id="PF00072">
    <property type="entry name" value="Response_reg"/>
    <property type="match status" value="1"/>
</dbReference>
<feature type="domain" description="Response regulatory" evidence="2">
    <location>
        <begin position="9"/>
        <end position="123"/>
    </location>
</feature>
<organism evidence="3 4">
    <name type="scientific">Desulfobacca acetoxidans (strain ATCC 700848 / DSM 11109 / ASRB2)</name>
    <dbReference type="NCBI Taxonomy" id="880072"/>
    <lineage>
        <taxon>Bacteria</taxon>
        <taxon>Pseudomonadati</taxon>
        <taxon>Thermodesulfobacteriota</taxon>
        <taxon>Desulfobaccia</taxon>
        <taxon>Desulfobaccales</taxon>
        <taxon>Desulfobaccaceae</taxon>
        <taxon>Desulfobacca</taxon>
    </lineage>
</organism>
<reference evidence="4" key="2">
    <citation type="submission" date="2011-03" db="EMBL/GenBank/DDBJ databases">
        <title>The complete genome of Desulfobacca acetoxidans DSM 11109.</title>
        <authorList>
            <consortium name="US DOE Joint Genome Institute (JGI-PGF)"/>
            <person name="Lucas S."/>
            <person name="Copeland A."/>
            <person name="Lapidus A."/>
            <person name="Bruce D."/>
            <person name="Goodwin L."/>
            <person name="Pitluck S."/>
            <person name="Peters L."/>
            <person name="Kyrpides N."/>
            <person name="Mavromatis K."/>
            <person name="Ivanova N."/>
            <person name="Ovchinnikova G."/>
            <person name="Teshima H."/>
            <person name="Detter J.C."/>
            <person name="Han C."/>
            <person name="Land M."/>
            <person name="Hauser L."/>
            <person name="Markowitz V."/>
            <person name="Cheng J.-F."/>
            <person name="Hugenholtz P."/>
            <person name="Woyke T."/>
            <person name="Wu D."/>
            <person name="Spring S."/>
            <person name="Schueler E."/>
            <person name="Brambilla E."/>
            <person name="Klenk H.-P."/>
            <person name="Eisen J.A."/>
        </authorList>
    </citation>
    <scope>NUCLEOTIDE SEQUENCE [LARGE SCALE GENOMIC DNA]</scope>
    <source>
        <strain evidence="4">ATCC 700848 / DSM 11109 / ASRB2</strain>
    </source>
</reference>
<dbReference type="eggNOG" id="COG0745">
    <property type="taxonomic scope" value="Bacteria"/>
</dbReference>